<evidence type="ECO:0000313" key="13">
    <source>
        <dbReference type="Proteomes" id="UP000702964"/>
    </source>
</evidence>
<dbReference type="AlphaFoldDB" id="A0A8J4SXG8"/>
<dbReference type="PANTHER" id="PTHR43428:SF1">
    <property type="entry name" value="ARSENATE REDUCTASE"/>
    <property type="match status" value="1"/>
</dbReference>
<dbReference type="InterPro" id="IPR023485">
    <property type="entry name" value="Ptyr_pPase"/>
</dbReference>
<evidence type="ECO:0000259" key="11">
    <source>
        <dbReference type="SMART" id="SM00226"/>
    </source>
</evidence>
<evidence type="ECO:0000256" key="9">
    <source>
        <dbReference type="ARBA" id="ARBA00023157"/>
    </source>
</evidence>
<evidence type="ECO:0000256" key="10">
    <source>
        <dbReference type="ARBA" id="ARBA00023284"/>
    </source>
</evidence>
<dbReference type="EMBL" id="AOFI03000001">
    <property type="protein sequence ID" value="KAF4326160.1"/>
    <property type="molecule type" value="Genomic_DNA"/>
</dbReference>
<dbReference type="GO" id="GO:0015105">
    <property type="term" value="F:arsenite transmembrane transporter activity"/>
    <property type="evidence" value="ECO:0007669"/>
    <property type="project" value="InterPro"/>
</dbReference>
<dbReference type="Pfam" id="PF01451">
    <property type="entry name" value="LMWPc"/>
    <property type="match status" value="1"/>
</dbReference>
<dbReference type="FunFam" id="3.40.50.2300:FF:000237">
    <property type="entry name" value="Arsenate reductase"/>
    <property type="match status" value="1"/>
</dbReference>
<protein>
    <recommendedName>
        <fullName evidence="11">Phosphotyrosine protein phosphatase I domain-containing protein</fullName>
    </recommendedName>
</protein>
<dbReference type="SMART" id="SM00226">
    <property type="entry name" value="LMWPc"/>
    <property type="match status" value="1"/>
</dbReference>
<evidence type="ECO:0000256" key="4">
    <source>
        <dbReference type="ARBA" id="ARBA00022692"/>
    </source>
</evidence>
<dbReference type="PANTHER" id="PTHR43428">
    <property type="entry name" value="ARSENATE REDUCTASE"/>
    <property type="match status" value="1"/>
</dbReference>
<dbReference type="GO" id="GO:0004725">
    <property type="term" value="F:protein tyrosine phosphatase activity"/>
    <property type="evidence" value="ECO:0007669"/>
    <property type="project" value="InterPro"/>
</dbReference>
<keyword evidence="6" id="KW-1133">Transmembrane helix</keyword>
<accession>A0A8J4SXG8</accession>
<sequence length="213" mass="23515">MPTVLINALAIDATTATGSVREALIYANIIGSDLGPKITPIGSLATLLWLHVLSTKGVKITWAFYNLNNEETMNMSKKTLYFLCTGNSCRSQMAEGWAKKYLSEDWNIYSAGIEAHGLNPKAVEAMKEVDLDISTQTSDIIDSELLNNADFVVTLCGDAADKCPMTPPHVKREHWGFDDPAKAQGTDEEKWAVFQRVRDQIGERIKTFAETGK</sequence>
<gene>
    <name evidence="12" type="ORF">G195_000209</name>
</gene>
<keyword evidence="3" id="KW-0963">Cytoplasm</keyword>
<keyword evidence="7" id="KW-0560">Oxidoreductase</keyword>
<evidence type="ECO:0000256" key="2">
    <source>
        <dbReference type="ARBA" id="ARBA00022475"/>
    </source>
</evidence>
<dbReference type="NCBIfam" id="NF010053">
    <property type="entry name" value="PRK13530.1"/>
    <property type="match status" value="1"/>
</dbReference>
<comment type="subcellular location">
    <subcellularLocation>
        <location evidence="1">Cell membrane</location>
        <topology evidence="1">Multi-pass membrane protein</topology>
    </subcellularLocation>
</comment>
<dbReference type="Proteomes" id="UP000702964">
    <property type="component" value="Unassembled WGS sequence"/>
</dbReference>
<dbReference type="InterPro" id="IPR014064">
    <property type="entry name" value="Arsenate_reductase_ArsC"/>
</dbReference>
<evidence type="ECO:0000256" key="3">
    <source>
        <dbReference type="ARBA" id="ARBA00022490"/>
    </source>
</evidence>
<reference evidence="12" key="1">
    <citation type="journal article" date="2015" name="Genom Data">
        <title>Draft genome sequences of Phytophthora kernoviae and Phytophthora ramorum lineage EU2 from Scotland.</title>
        <authorList>
            <person name="Sambles C."/>
            <person name="Schlenzig A."/>
            <person name="O'Neill P."/>
            <person name="Grant M."/>
            <person name="Studholme D.J."/>
        </authorList>
    </citation>
    <scope>NUCLEOTIDE SEQUENCE</scope>
    <source>
        <strain evidence="12">00238/432</strain>
    </source>
</reference>
<dbReference type="GO" id="GO:0046685">
    <property type="term" value="P:response to arsenic-containing substance"/>
    <property type="evidence" value="ECO:0007669"/>
    <property type="project" value="UniProtKB-KW"/>
</dbReference>
<organism evidence="12 13">
    <name type="scientific">Phytophthora kernoviae 00238/432</name>
    <dbReference type="NCBI Taxonomy" id="1284355"/>
    <lineage>
        <taxon>Eukaryota</taxon>
        <taxon>Sar</taxon>
        <taxon>Stramenopiles</taxon>
        <taxon>Oomycota</taxon>
        <taxon>Peronosporomycetes</taxon>
        <taxon>Peronosporales</taxon>
        <taxon>Peronosporaceae</taxon>
        <taxon>Phytophthora</taxon>
    </lineage>
</organism>
<dbReference type="GO" id="GO:0030612">
    <property type="term" value="F:arsenate reductase (thioredoxin) activity"/>
    <property type="evidence" value="ECO:0007669"/>
    <property type="project" value="InterPro"/>
</dbReference>
<name>A0A8J4SXG8_9STRA</name>
<dbReference type="Pfam" id="PF02040">
    <property type="entry name" value="ArsB"/>
    <property type="match status" value="1"/>
</dbReference>
<keyword evidence="5" id="KW-0059">Arsenical resistance</keyword>
<dbReference type="CDD" id="cd16345">
    <property type="entry name" value="LMWP_ArsC"/>
    <property type="match status" value="1"/>
</dbReference>
<keyword evidence="10" id="KW-0676">Redox-active center</keyword>
<reference evidence="12" key="2">
    <citation type="submission" date="2020-02" db="EMBL/GenBank/DDBJ databases">
        <authorList>
            <person name="Studholme D.J."/>
        </authorList>
    </citation>
    <scope>NUCLEOTIDE SEQUENCE</scope>
    <source>
        <strain evidence="12">00238/432</strain>
    </source>
</reference>
<dbReference type="InterPro" id="IPR036196">
    <property type="entry name" value="Ptyr_pPase_sf"/>
</dbReference>
<dbReference type="Gene3D" id="3.40.50.2300">
    <property type="match status" value="1"/>
</dbReference>
<keyword evidence="4" id="KW-0812">Transmembrane</keyword>
<keyword evidence="9" id="KW-1015">Disulfide bond</keyword>
<dbReference type="SUPFAM" id="SSF52788">
    <property type="entry name" value="Phosphotyrosine protein phosphatases I"/>
    <property type="match status" value="1"/>
</dbReference>
<keyword evidence="8" id="KW-0472">Membrane</keyword>
<dbReference type="InterPro" id="IPR000802">
    <property type="entry name" value="Arsenical_pump_ArsB"/>
</dbReference>
<evidence type="ECO:0000256" key="8">
    <source>
        <dbReference type="ARBA" id="ARBA00023136"/>
    </source>
</evidence>
<dbReference type="HAMAP" id="MF_01624">
    <property type="entry name" value="Arsenate_reduct"/>
    <property type="match status" value="1"/>
</dbReference>
<evidence type="ECO:0000256" key="7">
    <source>
        <dbReference type="ARBA" id="ARBA00023002"/>
    </source>
</evidence>
<keyword evidence="2" id="KW-1003">Cell membrane</keyword>
<evidence type="ECO:0000313" key="12">
    <source>
        <dbReference type="EMBL" id="KAF4326160.1"/>
    </source>
</evidence>
<dbReference type="NCBIfam" id="TIGR02691">
    <property type="entry name" value="arsC_pI258_fam"/>
    <property type="match status" value="1"/>
</dbReference>
<evidence type="ECO:0000256" key="1">
    <source>
        <dbReference type="ARBA" id="ARBA00004651"/>
    </source>
</evidence>
<evidence type="ECO:0000256" key="5">
    <source>
        <dbReference type="ARBA" id="ARBA00022849"/>
    </source>
</evidence>
<dbReference type="GO" id="GO:0005886">
    <property type="term" value="C:plasma membrane"/>
    <property type="evidence" value="ECO:0007669"/>
    <property type="project" value="UniProtKB-SubCell"/>
</dbReference>
<comment type="caution">
    <text evidence="12">The sequence shown here is derived from an EMBL/GenBank/DDBJ whole genome shotgun (WGS) entry which is preliminary data.</text>
</comment>
<proteinExistence type="inferred from homology"/>
<evidence type="ECO:0000256" key="6">
    <source>
        <dbReference type="ARBA" id="ARBA00022989"/>
    </source>
</evidence>
<feature type="domain" description="Phosphotyrosine protein phosphatase I" evidence="11">
    <location>
        <begin position="78"/>
        <end position="211"/>
    </location>
</feature>